<reference evidence="2 3" key="1">
    <citation type="submission" date="2016-10" db="EMBL/GenBank/DDBJ databases">
        <authorList>
            <person name="de Groot N.N."/>
        </authorList>
    </citation>
    <scope>NUCLEOTIDE SEQUENCE [LARGE SCALE GENOMIC DNA]</scope>
    <source>
        <strain evidence="2 3">DSM 25186</strain>
    </source>
</reference>
<dbReference type="Gene3D" id="3.40.630.30">
    <property type="match status" value="1"/>
</dbReference>
<feature type="domain" description="N-acetyltransferase" evidence="1">
    <location>
        <begin position="16"/>
        <end position="142"/>
    </location>
</feature>
<keyword evidence="2" id="KW-0808">Transferase</keyword>
<dbReference type="CDD" id="cd04301">
    <property type="entry name" value="NAT_SF"/>
    <property type="match status" value="1"/>
</dbReference>
<dbReference type="STRING" id="1075417.SAMN05421823_11232"/>
<dbReference type="SUPFAM" id="SSF55729">
    <property type="entry name" value="Acyl-CoA N-acyltransferases (Nat)"/>
    <property type="match status" value="1"/>
</dbReference>
<dbReference type="InterPro" id="IPR053144">
    <property type="entry name" value="Acetyltransferase_Butenolide"/>
</dbReference>
<name>A0A1G9S5H5_9BACT</name>
<dbReference type="PANTHER" id="PTHR43233:SF1">
    <property type="entry name" value="FAMILY N-ACETYLTRANSFERASE, PUTATIVE (AFU_ORTHOLOGUE AFUA_6G03350)-RELATED"/>
    <property type="match status" value="1"/>
</dbReference>
<dbReference type="AlphaFoldDB" id="A0A1G9S5H5"/>
<organism evidence="2 3">
    <name type="scientific">Catalinimonas alkaloidigena</name>
    <dbReference type="NCBI Taxonomy" id="1075417"/>
    <lineage>
        <taxon>Bacteria</taxon>
        <taxon>Pseudomonadati</taxon>
        <taxon>Bacteroidota</taxon>
        <taxon>Cytophagia</taxon>
        <taxon>Cytophagales</taxon>
        <taxon>Catalimonadaceae</taxon>
        <taxon>Catalinimonas</taxon>
    </lineage>
</organism>
<accession>A0A1G9S5H5</accession>
<dbReference type="InterPro" id="IPR016181">
    <property type="entry name" value="Acyl_CoA_acyltransferase"/>
</dbReference>
<sequence>MPMLLPELQFAQESDLTVAEFRELLIASTLGERRPIDDLPRLAQMLRGANLIVTARDAQGLLVGVARSITDFTYCTYLSDLAVRQSCQHQGIGKELIRRTQAAAPQATLLLLSAPAAEGYYPKIGMGRHPHCYLLRAGETLPD</sequence>
<evidence type="ECO:0000313" key="3">
    <source>
        <dbReference type="Proteomes" id="UP000198510"/>
    </source>
</evidence>
<dbReference type="PROSITE" id="PS51186">
    <property type="entry name" value="GNAT"/>
    <property type="match status" value="1"/>
</dbReference>
<evidence type="ECO:0000313" key="2">
    <source>
        <dbReference type="EMBL" id="SDM30577.1"/>
    </source>
</evidence>
<dbReference type="RefSeq" id="WP_089687018.1">
    <property type="nucleotide sequence ID" value="NZ_FNFO01000012.1"/>
</dbReference>
<gene>
    <name evidence="2" type="ORF">SAMN05421823_11232</name>
</gene>
<keyword evidence="3" id="KW-1185">Reference proteome</keyword>
<dbReference type="InterPro" id="IPR000182">
    <property type="entry name" value="GNAT_dom"/>
</dbReference>
<proteinExistence type="predicted"/>
<dbReference type="Proteomes" id="UP000198510">
    <property type="component" value="Unassembled WGS sequence"/>
</dbReference>
<dbReference type="Pfam" id="PF13673">
    <property type="entry name" value="Acetyltransf_10"/>
    <property type="match status" value="1"/>
</dbReference>
<dbReference type="PANTHER" id="PTHR43233">
    <property type="entry name" value="FAMILY N-ACETYLTRANSFERASE, PUTATIVE (AFU_ORTHOLOGUE AFUA_6G03350)-RELATED"/>
    <property type="match status" value="1"/>
</dbReference>
<protein>
    <submittedName>
        <fullName evidence="2">Acetyltransferase (GNAT) domain-containing protein</fullName>
    </submittedName>
</protein>
<dbReference type="GO" id="GO:0016747">
    <property type="term" value="F:acyltransferase activity, transferring groups other than amino-acyl groups"/>
    <property type="evidence" value="ECO:0007669"/>
    <property type="project" value="InterPro"/>
</dbReference>
<dbReference type="EMBL" id="FNFO01000012">
    <property type="protein sequence ID" value="SDM30577.1"/>
    <property type="molecule type" value="Genomic_DNA"/>
</dbReference>
<evidence type="ECO:0000259" key="1">
    <source>
        <dbReference type="PROSITE" id="PS51186"/>
    </source>
</evidence>
<dbReference type="OrthoDB" id="9775804at2"/>